<dbReference type="EC" id="3.1.3.-" evidence="2"/>
<feature type="region of interest" description="Disordered" evidence="1">
    <location>
        <begin position="170"/>
        <end position="193"/>
    </location>
</feature>
<sequence>MNLFILRHASAGTSRPNPLVDRKRPLDKEGKKHCLQLAAILNNQKTQFDLIISSPLKRSLQTAQLLATETGYEAEIIHSDALAPIATFKDFQKLLQTVSGNFPEKENILVVGHNPNLAIFLANLILPAPAAVVPKIRLRKGSLAHVTYGRGPAILQNLIDPRVVRASFAAGTKRPRRKAASRKPATRKKITKK</sequence>
<accession>A0A7W7ZFX4</accession>
<keyword evidence="3" id="KW-1185">Reference proteome</keyword>
<keyword evidence="2" id="KW-0378">Hydrolase</keyword>
<dbReference type="Pfam" id="PF00300">
    <property type="entry name" value="His_Phos_1"/>
    <property type="match status" value="1"/>
</dbReference>
<dbReference type="GO" id="GO:0016787">
    <property type="term" value="F:hydrolase activity"/>
    <property type="evidence" value="ECO:0007669"/>
    <property type="project" value="UniProtKB-KW"/>
</dbReference>
<dbReference type="InterPro" id="IPR029033">
    <property type="entry name" value="His_PPase_superfam"/>
</dbReference>
<reference evidence="2 3" key="1">
    <citation type="submission" date="2020-08" db="EMBL/GenBank/DDBJ databases">
        <title>Genomic Encyclopedia of Type Strains, Phase IV (KMG-V): Genome sequencing to study the core and pangenomes of soil and plant-associated prokaryotes.</title>
        <authorList>
            <person name="Whitman W."/>
        </authorList>
    </citation>
    <scope>NUCLEOTIDE SEQUENCE [LARGE SCALE GENOMIC DNA]</scope>
    <source>
        <strain evidence="2 3">M8UP14</strain>
    </source>
</reference>
<dbReference type="Proteomes" id="UP000540989">
    <property type="component" value="Unassembled WGS sequence"/>
</dbReference>
<feature type="compositionally biased region" description="Basic residues" evidence="1">
    <location>
        <begin position="173"/>
        <end position="193"/>
    </location>
</feature>
<comment type="caution">
    <text evidence="2">The sequence shown here is derived from an EMBL/GenBank/DDBJ whole genome shotgun (WGS) entry which is preliminary data.</text>
</comment>
<protein>
    <submittedName>
        <fullName evidence="2">Phosphohistidine phosphatase</fullName>
        <ecNumber evidence="2">3.1.3.-</ecNumber>
    </submittedName>
</protein>
<gene>
    <name evidence="2" type="ORF">HDF16_003731</name>
</gene>
<dbReference type="EMBL" id="JACHIP010000005">
    <property type="protein sequence ID" value="MBB5059008.1"/>
    <property type="molecule type" value="Genomic_DNA"/>
</dbReference>
<dbReference type="AlphaFoldDB" id="A0A7W7ZFX4"/>
<dbReference type="InterPro" id="IPR013078">
    <property type="entry name" value="His_Pase_superF_clade-1"/>
</dbReference>
<evidence type="ECO:0000313" key="2">
    <source>
        <dbReference type="EMBL" id="MBB5059008.1"/>
    </source>
</evidence>
<organism evidence="2 3">
    <name type="scientific">Granulicella aggregans</name>
    <dbReference type="NCBI Taxonomy" id="474949"/>
    <lineage>
        <taxon>Bacteria</taxon>
        <taxon>Pseudomonadati</taxon>
        <taxon>Acidobacteriota</taxon>
        <taxon>Terriglobia</taxon>
        <taxon>Terriglobales</taxon>
        <taxon>Acidobacteriaceae</taxon>
        <taxon>Granulicella</taxon>
    </lineage>
</organism>
<dbReference type="RefSeq" id="WP_184219729.1">
    <property type="nucleotide sequence ID" value="NZ_JACHIP010000005.1"/>
</dbReference>
<proteinExistence type="predicted"/>
<dbReference type="Gene3D" id="3.40.50.1240">
    <property type="entry name" value="Phosphoglycerate mutase-like"/>
    <property type="match status" value="1"/>
</dbReference>
<dbReference type="CDD" id="cd07067">
    <property type="entry name" value="HP_PGM_like"/>
    <property type="match status" value="1"/>
</dbReference>
<evidence type="ECO:0000313" key="3">
    <source>
        <dbReference type="Proteomes" id="UP000540989"/>
    </source>
</evidence>
<dbReference type="SMART" id="SM00855">
    <property type="entry name" value="PGAM"/>
    <property type="match status" value="1"/>
</dbReference>
<name>A0A7W7ZFX4_9BACT</name>
<dbReference type="SUPFAM" id="SSF53254">
    <property type="entry name" value="Phosphoglycerate mutase-like"/>
    <property type="match status" value="1"/>
</dbReference>
<evidence type="ECO:0000256" key="1">
    <source>
        <dbReference type="SAM" id="MobiDB-lite"/>
    </source>
</evidence>